<reference evidence="10" key="1">
    <citation type="journal article" date="2019" name="Int. J. Syst. Evol. Microbiol.">
        <title>The Global Catalogue of Microorganisms (GCM) 10K type strain sequencing project: providing services to taxonomists for standard genome sequencing and annotation.</title>
        <authorList>
            <consortium name="The Broad Institute Genomics Platform"/>
            <consortium name="The Broad Institute Genome Sequencing Center for Infectious Disease"/>
            <person name="Wu L."/>
            <person name="Ma J."/>
        </authorList>
    </citation>
    <scope>NUCLEOTIDE SEQUENCE [LARGE SCALE GENOMIC DNA]</scope>
    <source>
        <strain evidence="10">JCM 17917</strain>
    </source>
</reference>
<dbReference type="Pfam" id="PF02321">
    <property type="entry name" value="OEP"/>
    <property type="match status" value="2"/>
</dbReference>
<evidence type="ECO:0000256" key="1">
    <source>
        <dbReference type="ARBA" id="ARBA00004442"/>
    </source>
</evidence>
<keyword evidence="8" id="KW-0732">Signal</keyword>
<dbReference type="PANTHER" id="PTHR30026:SF20">
    <property type="entry name" value="OUTER MEMBRANE PROTEIN TOLC"/>
    <property type="match status" value="1"/>
</dbReference>
<dbReference type="EMBL" id="BAABGX010000003">
    <property type="protein sequence ID" value="GAA4315699.1"/>
    <property type="molecule type" value="Genomic_DNA"/>
</dbReference>
<comment type="similarity">
    <text evidence="2">Belongs to the outer membrane factor (OMF) (TC 1.B.17) family.</text>
</comment>
<dbReference type="InterPro" id="IPR051906">
    <property type="entry name" value="TolC-like"/>
</dbReference>
<keyword evidence="4" id="KW-1134">Transmembrane beta strand</keyword>
<feature type="signal peptide" evidence="8">
    <location>
        <begin position="1"/>
        <end position="30"/>
    </location>
</feature>
<dbReference type="Proteomes" id="UP001501844">
    <property type="component" value="Unassembled WGS sequence"/>
</dbReference>
<evidence type="ECO:0000313" key="9">
    <source>
        <dbReference type="EMBL" id="GAA4315699.1"/>
    </source>
</evidence>
<evidence type="ECO:0000256" key="6">
    <source>
        <dbReference type="ARBA" id="ARBA00023136"/>
    </source>
</evidence>
<dbReference type="PANTHER" id="PTHR30026">
    <property type="entry name" value="OUTER MEMBRANE PROTEIN TOLC"/>
    <property type="match status" value="1"/>
</dbReference>
<evidence type="ECO:0000256" key="3">
    <source>
        <dbReference type="ARBA" id="ARBA00022448"/>
    </source>
</evidence>
<proteinExistence type="inferred from homology"/>
<evidence type="ECO:0000313" key="10">
    <source>
        <dbReference type="Proteomes" id="UP001501844"/>
    </source>
</evidence>
<keyword evidence="6" id="KW-0472">Membrane</keyword>
<evidence type="ECO:0000256" key="7">
    <source>
        <dbReference type="ARBA" id="ARBA00023237"/>
    </source>
</evidence>
<evidence type="ECO:0000256" key="8">
    <source>
        <dbReference type="SAM" id="SignalP"/>
    </source>
</evidence>
<keyword evidence="7" id="KW-0998">Cell outer membrane</keyword>
<name>A0ABP8G2M3_9BACT</name>
<evidence type="ECO:0000256" key="4">
    <source>
        <dbReference type="ARBA" id="ARBA00022452"/>
    </source>
</evidence>
<comment type="subcellular location">
    <subcellularLocation>
        <location evidence="1">Cell outer membrane</location>
    </subcellularLocation>
</comment>
<gene>
    <name evidence="9" type="ORF">GCM10023183_36550</name>
</gene>
<dbReference type="SUPFAM" id="SSF56954">
    <property type="entry name" value="Outer membrane efflux proteins (OEP)"/>
    <property type="match status" value="1"/>
</dbReference>
<dbReference type="Gene3D" id="1.20.1600.10">
    <property type="entry name" value="Outer membrane efflux proteins (OEP)"/>
    <property type="match status" value="1"/>
</dbReference>
<protein>
    <submittedName>
        <fullName evidence="9">TolC family protein</fullName>
    </submittedName>
</protein>
<keyword evidence="5" id="KW-0812">Transmembrane</keyword>
<comment type="caution">
    <text evidence="9">The sequence shown here is derived from an EMBL/GenBank/DDBJ whole genome shotgun (WGS) entry which is preliminary data.</text>
</comment>
<sequence length="444" mass="49439">MISSYMTLYKKGAFVLALLLSFLGAGQAKAQELLTLEEAVKIALERNFNIKLSSNDIKIAENNVSRGNAGMLPAVNATITNNNTIQNSSQTRADGQVNEVNWGQGSTLNYGVGLNWTVFDGFAMFARYEQLQELQKLGEANLQQTVLTTVGDVMATYFELAQQQAQLKAFDTATVISRLRVTTARNRFEIGKAARLELLNAQVDFNTDTTNLLRQQNLYRNTQIRLNQIMARDVNTTFRVEDNFNIDDQLTLGQLSTLAQEQNPSVKAAILNRRVAELQAQQVRAARLPTINVNTGYNFNRNRSALGFSTLSTGNGLNYGVSASVPIFNGFNQRRNEQNANVLINSAQLQIEQINQDVTAQLASAYQTYLTNLTLVRLEENNQRIARQNLDITLEKYRLGSITTVEVRDAQLNYVNATVRYSNAQYQAKLGEIGLKEIAGNLTL</sequence>
<feature type="chain" id="PRO_5046691935" evidence="8">
    <location>
        <begin position="31"/>
        <end position="444"/>
    </location>
</feature>
<keyword evidence="10" id="KW-1185">Reference proteome</keyword>
<accession>A0ABP8G2M3</accession>
<dbReference type="InterPro" id="IPR003423">
    <property type="entry name" value="OMP_efflux"/>
</dbReference>
<evidence type="ECO:0000256" key="5">
    <source>
        <dbReference type="ARBA" id="ARBA00022692"/>
    </source>
</evidence>
<organism evidence="9 10">
    <name type="scientific">Nibribacter koreensis</name>
    <dbReference type="NCBI Taxonomy" id="1084519"/>
    <lineage>
        <taxon>Bacteria</taxon>
        <taxon>Pseudomonadati</taxon>
        <taxon>Bacteroidota</taxon>
        <taxon>Cytophagia</taxon>
        <taxon>Cytophagales</taxon>
        <taxon>Hymenobacteraceae</taxon>
        <taxon>Nibribacter</taxon>
    </lineage>
</organism>
<evidence type="ECO:0000256" key="2">
    <source>
        <dbReference type="ARBA" id="ARBA00007613"/>
    </source>
</evidence>
<keyword evidence="3" id="KW-0813">Transport</keyword>